<accession>A0A7G2F691</accession>
<dbReference type="Pfam" id="PF06911">
    <property type="entry name" value="Senescence"/>
    <property type="match status" value="1"/>
</dbReference>
<evidence type="ECO:0000313" key="4">
    <source>
        <dbReference type="Proteomes" id="UP000516314"/>
    </source>
</evidence>
<dbReference type="AlphaFoldDB" id="A0A7G2F691"/>
<organism evidence="3 4">
    <name type="scientific">Arabidopsis thaliana</name>
    <name type="common">Mouse-ear cress</name>
    <dbReference type="NCBI Taxonomy" id="3702"/>
    <lineage>
        <taxon>Eukaryota</taxon>
        <taxon>Viridiplantae</taxon>
        <taxon>Streptophyta</taxon>
        <taxon>Embryophyta</taxon>
        <taxon>Tracheophyta</taxon>
        <taxon>Spermatophyta</taxon>
        <taxon>Magnoliopsida</taxon>
        <taxon>eudicotyledons</taxon>
        <taxon>Gunneridae</taxon>
        <taxon>Pentapetalae</taxon>
        <taxon>rosids</taxon>
        <taxon>malvids</taxon>
        <taxon>Brassicales</taxon>
        <taxon>Brassicaceae</taxon>
        <taxon>Camelineae</taxon>
        <taxon>Arabidopsis</taxon>
    </lineage>
</organism>
<gene>
    <name evidence="3" type="ORF">AT9943_LOCUS17639</name>
</gene>
<feature type="region of interest" description="Disordered" evidence="1">
    <location>
        <begin position="503"/>
        <end position="541"/>
    </location>
</feature>
<feature type="compositionally biased region" description="Low complexity" evidence="1">
    <location>
        <begin position="26"/>
        <end position="36"/>
    </location>
</feature>
<evidence type="ECO:0000256" key="1">
    <source>
        <dbReference type="SAM" id="MobiDB-lite"/>
    </source>
</evidence>
<evidence type="ECO:0000259" key="2">
    <source>
        <dbReference type="Pfam" id="PF06911"/>
    </source>
</evidence>
<dbReference type="InterPro" id="IPR045036">
    <property type="entry name" value="Spartin-like"/>
</dbReference>
<dbReference type="PANTHER" id="PTHR21068">
    <property type="entry name" value="SPARTIN"/>
    <property type="match status" value="1"/>
</dbReference>
<feature type="domain" description="Senescence" evidence="2">
    <location>
        <begin position="247"/>
        <end position="434"/>
    </location>
</feature>
<name>A0A7G2F691_ARATH</name>
<dbReference type="Proteomes" id="UP000516314">
    <property type="component" value="Chromosome 4"/>
</dbReference>
<dbReference type="EMBL" id="LR881469">
    <property type="protein sequence ID" value="CAD5330084.1"/>
    <property type="molecule type" value="Genomic_DNA"/>
</dbReference>
<evidence type="ECO:0000313" key="3">
    <source>
        <dbReference type="EMBL" id="CAD5330084.1"/>
    </source>
</evidence>
<reference evidence="3 4" key="1">
    <citation type="submission" date="2020-09" db="EMBL/GenBank/DDBJ databases">
        <authorList>
            <person name="Ashkenazy H."/>
        </authorList>
    </citation>
    <scope>NUCLEOTIDE SEQUENCE [LARGE SCALE GENOMIC DNA]</scope>
    <source>
        <strain evidence="4">cv. Cdm-0</strain>
    </source>
</reference>
<feature type="compositionally biased region" description="Basic and acidic residues" evidence="1">
    <location>
        <begin position="531"/>
        <end position="541"/>
    </location>
</feature>
<dbReference type="InterPro" id="IPR009686">
    <property type="entry name" value="Senescence/spartin_C"/>
</dbReference>
<proteinExistence type="predicted"/>
<protein>
    <submittedName>
        <fullName evidence="3">(thale cress) hypothetical protein</fullName>
    </submittedName>
</protein>
<dbReference type="PANTHER" id="PTHR21068:SF29">
    <property type="entry name" value="SENESCENCE DOMAIN-CONTAINING PROTEIN"/>
    <property type="match status" value="1"/>
</dbReference>
<feature type="region of interest" description="Disordered" evidence="1">
    <location>
        <begin position="1"/>
        <end position="36"/>
    </location>
</feature>
<sequence length="541" mass="58852">MECSATPPKLYPTVDTSTTVAPLPKSSSSSSSTNNNNLYPSINVNDLVNNIFPDPTASDSASAPPLATEEVILTIHGAMVHLIDKSYSVELACGDLEILRLVQGDITVAVFARVGDEIQWPLTKDEPAVKVDESHYFFSLRPVKESESSDHSVNETENEMLNYGLTMASKGQEPMLEKLDKILADYSSFTAEEKQKEENVLDLTAAKETSPEELKGKRKKMVEKQCTAYWTTLAPNVEDYSGVAAKLIAAGSGQLIKGILWCGDLTMDRLMWGNDFMKKKLSKAEKERQVSPGTLKRLKRVKKMTKMTEKVANGVLSGVVKVSGFFSSSVINSKAGQKLFGLLPGEMVLATLDGFNKVCDAVEVAGRHVMKTTSDVTTEIVDHKYGAKTAQATNEGLSAAGHAFGTAWTVFKIRQALNPKSAMKPSSLAKTVVKTAAKERKKGKKSSKGIRFSTMTEEYEVDEQKQAAADVLFSYSKFAMACIGNHTRPTDMRLHLMKEISGMPTSLKGRDSSRAASPDPLGESSSSGTARLDKTDSFRAL</sequence>